<reference evidence="2" key="1">
    <citation type="submission" date="2023-08" db="EMBL/GenBank/DDBJ databases">
        <authorList>
            <person name="Chen Y."/>
            <person name="Shah S."/>
            <person name="Dougan E. K."/>
            <person name="Thang M."/>
            <person name="Chan C."/>
        </authorList>
    </citation>
    <scope>NUCLEOTIDE SEQUENCE</scope>
</reference>
<comment type="caution">
    <text evidence="2">The sequence shown here is derived from an EMBL/GenBank/DDBJ whole genome shotgun (WGS) entry which is preliminary data.</text>
</comment>
<dbReference type="AlphaFoldDB" id="A0AA36I6L1"/>
<keyword evidence="3" id="KW-1185">Reference proteome</keyword>
<dbReference type="Proteomes" id="UP001178507">
    <property type="component" value="Unassembled WGS sequence"/>
</dbReference>
<proteinExistence type="predicted"/>
<sequence>MVSTATPPPRRDRSDSEWSAAKGAEGLKRREVVSPDRKDRKVLPTVQENAAVQENAEEPFPENMESPAGRHKRVSWTVRKSFIHAEECCSPSPSGHQPSPSSPKTAPARVNHTPPGFFDAPHVPFPDTTRVSLENSFNAAGPPALAPEVPATMLRLFEHLPVDPANDRRKLSIFEHIESQAPSAAACSFQGSTHPLPAQHPQLQQWPQLAVAFESPQMSQLFANLRVDPAQVQHHLEAVMPQMPMWYPYTTP</sequence>
<evidence type="ECO:0000313" key="3">
    <source>
        <dbReference type="Proteomes" id="UP001178507"/>
    </source>
</evidence>
<dbReference type="EMBL" id="CAUJNA010000780">
    <property type="protein sequence ID" value="CAJ1381143.1"/>
    <property type="molecule type" value="Genomic_DNA"/>
</dbReference>
<protein>
    <submittedName>
        <fullName evidence="2">Uncharacterized protein</fullName>
    </submittedName>
</protein>
<feature type="region of interest" description="Disordered" evidence="1">
    <location>
        <begin position="1"/>
        <end position="72"/>
    </location>
</feature>
<feature type="compositionally biased region" description="Basic and acidic residues" evidence="1">
    <location>
        <begin position="25"/>
        <end position="42"/>
    </location>
</feature>
<feature type="region of interest" description="Disordered" evidence="1">
    <location>
        <begin position="87"/>
        <end position="120"/>
    </location>
</feature>
<evidence type="ECO:0000313" key="2">
    <source>
        <dbReference type="EMBL" id="CAJ1381143.1"/>
    </source>
</evidence>
<name>A0AA36I6L1_9DINO</name>
<organism evidence="2 3">
    <name type="scientific">Effrenium voratum</name>
    <dbReference type="NCBI Taxonomy" id="2562239"/>
    <lineage>
        <taxon>Eukaryota</taxon>
        <taxon>Sar</taxon>
        <taxon>Alveolata</taxon>
        <taxon>Dinophyceae</taxon>
        <taxon>Suessiales</taxon>
        <taxon>Symbiodiniaceae</taxon>
        <taxon>Effrenium</taxon>
    </lineage>
</organism>
<feature type="compositionally biased region" description="Low complexity" evidence="1">
    <location>
        <begin position="90"/>
        <end position="103"/>
    </location>
</feature>
<gene>
    <name evidence="2" type="ORF">EVOR1521_LOCUS8923</name>
</gene>
<accession>A0AA36I6L1</accession>
<evidence type="ECO:0000256" key="1">
    <source>
        <dbReference type="SAM" id="MobiDB-lite"/>
    </source>
</evidence>